<name>A0A0A9EAP7_ARUDO</name>
<accession>A0A0A9EAP7</accession>
<sequence length="50" mass="5814">MKKSQKQLQQHQQLKRQRWMLALSTSGMLTMLACQRKFSSIFSIVELSTG</sequence>
<dbReference type="AlphaFoldDB" id="A0A0A9EAP7"/>
<proteinExistence type="predicted"/>
<dbReference type="EMBL" id="GBRH01204828">
    <property type="protein sequence ID" value="JAD93067.1"/>
    <property type="molecule type" value="Transcribed_RNA"/>
</dbReference>
<dbReference type="PROSITE" id="PS51257">
    <property type="entry name" value="PROKAR_LIPOPROTEIN"/>
    <property type="match status" value="1"/>
</dbReference>
<reference evidence="1" key="1">
    <citation type="submission" date="2014-09" db="EMBL/GenBank/DDBJ databases">
        <authorList>
            <person name="Magalhaes I.L.F."/>
            <person name="Oliveira U."/>
            <person name="Santos F.R."/>
            <person name="Vidigal T.H.D.A."/>
            <person name="Brescovit A.D."/>
            <person name="Santos A.J."/>
        </authorList>
    </citation>
    <scope>NUCLEOTIDE SEQUENCE</scope>
    <source>
        <tissue evidence="1">Shoot tissue taken approximately 20 cm above the soil surface</tissue>
    </source>
</reference>
<reference evidence="1" key="2">
    <citation type="journal article" date="2015" name="Data Brief">
        <title>Shoot transcriptome of the giant reed, Arundo donax.</title>
        <authorList>
            <person name="Barrero R.A."/>
            <person name="Guerrero F.D."/>
            <person name="Moolhuijzen P."/>
            <person name="Goolsby J.A."/>
            <person name="Tidwell J."/>
            <person name="Bellgard S.E."/>
            <person name="Bellgard M.I."/>
        </authorList>
    </citation>
    <scope>NUCLEOTIDE SEQUENCE</scope>
    <source>
        <tissue evidence="1">Shoot tissue taken approximately 20 cm above the soil surface</tissue>
    </source>
</reference>
<organism evidence="1">
    <name type="scientific">Arundo donax</name>
    <name type="common">Giant reed</name>
    <name type="synonym">Donax arundinaceus</name>
    <dbReference type="NCBI Taxonomy" id="35708"/>
    <lineage>
        <taxon>Eukaryota</taxon>
        <taxon>Viridiplantae</taxon>
        <taxon>Streptophyta</taxon>
        <taxon>Embryophyta</taxon>
        <taxon>Tracheophyta</taxon>
        <taxon>Spermatophyta</taxon>
        <taxon>Magnoliopsida</taxon>
        <taxon>Liliopsida</taxon>
        <taxon>Poales</taxon>
        <taxon>Poaceae</taxon>
        <taxon>PACMAD clade</taxon>
        <taxon>Arundinoideae</taxon>
        <taxon>Arundineae</taxon>
        <taxon>Arundo</taxon>
    </lineage>
</organism>
<protein>
    <submittedName>
        <fullName evidence="1">Uncharacterized protein</fullName>
    </submittedName>
</protein>
<evidence type="ECO:0000313" key="1">
    <source>
        <dbReference type="EMBL" id="JAD93067.1"/>
    </source>
</evidence>